<evidence type="ECO:0000256" key="5">
    <source>
        <dbReference type="SAM" id="SignalP"/>
    </source>
</evidence>
<dbReference type="AlphaFoldDB" id="A0A7W9EYX0"/>
<keyword evidence="8" id="KW-0378">Hydrolase</keyword>
<comment type="caution">
    <text evidence="8">The sequence shown here is derived from an EMBL/GenBank/DDBJ whole genome shotgun (WGS) entry which is preliminary data.</text>
</comment>
<feature type="signal peptide" evidence="5">
    <location>
        <begin position="1"/>
        <end position="21"/>
    </location>
</feature>
<keyword evidence="5" id="KW-0732">Signal</keyword>
<keyword evidence="8" id="KW-0645">Protease</keyword>
<dbReference type="PANTHER" id="PTHR11851">
    <property type="entry name" value="METALLOPROTEASE"/>
    <property type="match status" value="1"/>
</dbReference>
<dbReference type="InterPro" id="IPR011765">
    <property type="entry name" value="Pept_M16_N"/>
</dbReference>
<evidence type="ECO:0000259" key="6">
    <source>
        <dbReference type="Pfam" id="PF00675"/>
    </source>
</evidence>
<accession>A0A7W9EYX0</accession>
<dbReference type="SUPFAM" id="SSF63411">
    <property type="entry name" value="LuxS/MPP-like metallohydrolase"/>
    <property type="match status" value="2"/>
</dbReference>
<evidence type="ECO:0000256" key="3">
    <source>
        <dbReference type="ARBA" id="ARBA00023049"/>
    </source>
</evidence>
<evidence type="ECO:0000313" key="9">
    <source>
        <dbReference type="Proteomes" id="UP000535415"/>
    </source>
</evidence>
<dbReference type="RefSeq" id="WP_183530316.1">
    <property type="nucleotide sequence ID" value="NZ_JACIJM010000009.1"/>
</dbReference>
<evidence type="ECO:0000256" key="1">
    <source>
        <dbReference type="ARBA" id="ARBA00001947"/>
    </source>
</evidence>
<dbReference type="GO" id="GO:0046872">
    <property type="term" value="F:metal ion binding"/>
    <property type="evidence" value="ECO:0007669"/>
    <property type="project" value="InterPro"/>
</dbReference>
<organism evidence="8 9">
    <name type="scientific">Yoonia ponticola</name>
    <dbReference type="NCBI Taxonomy" id="1524255"/>
    <lineage>
        <taxon>Bacteria</taxon>
        <taxon>Pseudomonadati</taxon>
        <taxon>Pseudomonadota</taxon>
        <taxon>Alphaproteobacteria</taxon>
        <taxon>Rhodobacterales</taxon>
        <taxon>Paracoccaceae</taxon>
        <taxon>Yoonia</taxon>
    </lineage>
</organism>
<sequence>MLHKLIVPVVFGLWPYNAAFAQNVTTFTLENGLEAVVIEDHRAPVVTHMLWYRTGSADEPEGKSGIAHYLEHLMFKGTEAVPGGQFSATVEEQGGADNAFTNYDYTGYFQRVASDRLELMMTMEADRMRGLILSEDNIETERDVIIEERAQRVDSLPSELLSEQSRAAQYLNHRYGVPIIGWKHEIETLTRDDALEFYRTFYAPNNAVLVVAGDVDPDAVKAMAEAHYGPIAPTPDLAPRQRPSEPPQMAERRLIMADARVGEPNFTRTYLAAERNGGAQDTAAALTILAKILGGSDTSVLARALQVGDDAKAVWTNVYYEGLALDATEFSIVATPRPDVSLAELEAALDEVIATFLVDGIDQNAFERIKRQLRADEIYASDSASGLADKYGSALTSGLTVADVQAWPEVLQAVTPEDVLIAAREVLDRNQAVTGWLIQDDEIETEVSP</sequence>
<protein>
    <submittedName>
        <fullName evidence="8">Zinc protease</fullName>
        <ecNumber evidence="8">3.4.24.-</ecNumber>
    </submittedName>
</protein>
<dbReference type="InterPro" id="IPR001431">
    <property type="entry name" value="Pept_M16_Zn_BS"/>
</dbReference>
<feature type="domain" description="Peptidase M16 N-terminal" evidence="6">
    <location>
        <begin position="37"/>
        <end position="180"/>
    </location>
</feature>
<dbReference type="Pfam" id="PF00675">
    <property type="entry name" value="Peptidase_M16"/>
    <property type="match status" value="1"/>
</dbReference>
<dbReference type="InterPro" id="IPR050361">
    <property type="entry name" value="MPP/UQCRC_Complex"/>
</dbReference>
<evidence type="ECO:0000313" key="8">
    <source>
        <dbReference type="EMBL" id="MBB5723263.1"/>
    </source>
</evidence>
<reference evidence="8 9" key="1">
    <citation type="submission" date="2020-08" db="EMBL/GenBank/DDBJ databases">
        <title>Genomic Encyclopedia of Type Strains, Phase IV (KMG-IV): sequencing the most valuable type-strain genomes for metagenomic binning, comparative biology and taxonomic classification.</title>
        <authorList>
            <person name="Goeker M."/>
        </authorList>
    </citation>
    <scope>NUCLEOTIDE SEQUENCE [LARGE SCALE GENOMIC DNA]</scope>
    <source>
        <strain evidence="8 9">DSM 101064</strain>
    </source>
</reference>
<evidence type="ECO:0000256" key="4">
    <source>
        <dbReference type="RuleBase" id="RU004447"/>
    </source>
</evidence>
<dbReference type="Pfam" id="PF05193">
    <property type="entry name" value="Peptidase_M16_C"/>
    <property type="match status" value="1"/>
</dbReference>
<dbReference type="InterPro" id="IPR007863">
    <property type="entry name" value="Peptidase_M16_C"/>
</dbReference>
<dbReference type="GO" id="GO:0006508">
    <property type="term" value="P:proteolysis"/>
    <property type="evidence" value="ECO:0007669"/>
    <property type="project" value="UniProtKB-KW"/>
</dbReference>
<dbReference type="EMBL" id="JACIJM010000009">
    <property type="protein sequence ID" value="MBB5723263.1"/>
    <property type="molecule type" value="Genomic_DNA"/>
</dbReference>
<keyword evidence="9" id="KW-1185">Reference proteome</keyword>
<comment type="cofactor">
    <cofactor evidence="1">
        <name>Zn(2+)</name>
        <dbReference type="ChEBI" id="CHEBI:29105"/>
    </cofactor>
</comment>
<comment type="similarity">
    <text evidence="2 4">Belongs to the peptidase M16 family.</text>
</comment>
<gene>
    <name evidence="8" type="ORF">FHS72_002903</name>
</gene>
<dbReference type="GO" id="GO:0004222">
    <property type="term" value="F:metalloendopeptidase activity"/>
    <property type="evidence" value="ECO:0007669"/>
    <property type="project" value="InterPro"/>
</dbReference>
<dbReference type="Gene3D" id="3.30.830.10">
    <property type="entry name" value="Metalloenzyme, LuxS/M16 peptidase-like"/>
    <property type="match status" value="2"/>
</dbReference>
<evidence type="ECO:0000259" key="7">
    <source>
        <dbReference type="Pfam" id="PF05193"/>
    </source>
</evidence>
<dbReference type="InterPro" id="IPR011249">
    <property type="entry name" value="Metalloenz_LuxS/M16"/>
</dbReference>
<evidence type="ECO:0000256" key="2">
    <source>
        <dbReference type="ARBA" id="ARBA00007261"/>
    </source>
</evidence>
<dbReference type="PANTHER" id="PTHR11851:SF49">
    <property type="entry name" value="MITOCHONDRIAL-PROCESSING PEPTIDASE SUBUNIT ALPHA"/>
    <property type="match status" value="1"/>
</dbReference>
<feature type="domain" description="Peptidase M16 C-terminal" evidence="7">
    <location>
        <begin position="189"/>
        <end position="373"/>
    </location>
</feature>
<dbReference type="EC" id="3.4.24.-" evidence="8"/>
<name>A0A7W9EYX0_9RHOB</name>
<keyword evidence="3" id="KW-0482">Metalloprotease</keyword>
<dbReference type="Proteomes" id="UP000535415">
    <property type="component" value="Unassembled WGS sequence"/>
</dbReference>
<proteinExistence type="inferred from homology"/>
<dbReference type="PROSITE" id="PS00143">
    <property type="entry name" value="INSULINASE"/>
    <property type="match status" value="1"/>
</dbReference>
<feature type="chain" id="PRO_5030735538" evidence="5">
    <location>
        <begin position="22"/>
        <end position="449"/>
    </location>
</feature>